<dbReference type="AlphaFoldDB" id="A0A926SA87"/>
<dbReference type="RefSeq" id="WP_190293218.1">
    <property type="nucleotide sequence ID" value="NZ_JABFCZ010000023.1"/>
</dbReference>
<protein>
    <submittedName>
        <fullName evidence="1">Transcriptional regulator</fullName>
    </submittedName>
</protein>
<proteinExistence type="predicted"/>
<organism evidence="1 2">
    <name type="scientific">Roseibium aggregatum</name>
    <dbReference type="NCBI Taxonomy" id="187304"/>
    <lineage>
        <taxon>Bacteria</taxon>
        <taxon>Pseudomonadati</taxon>
        <taxon>Pseudomonadota</taxon>
        <taxon>Alphaproteobacteria</taxon>
        <taxon>Hyphomicrobiales</taxon>
        <taxon>Stappiaceae</taxon>
        <taxon>Roseibium</taxon>
    </lineage>
</organism>
<comment type="caution">
    <text evidence="1">The sequence shown here is derived from an EMBL/GenBank/DDBJ whole genome shotgun (WGS) entry which is preliminary data.</text>
</comment>
<reference evidence="1" key="1">
    <citation type="submission" date="2020-05" db="EMBL/GenBank/DDBJ databases">
        <title>Identification of trans-AT polyketide cluster in two marine bacteria, producers of a novel glutaramide-containing polyketide sesbanimide D and analogs.</title>
        <authorList>
            <person name="Kacar D."/>
            <person name="Rodriguez P."/>
            <person name="Canedo L."/>
            <person name="Gonzalez E."/>
            <person name="Galan B."/>
            <person name="De La Calle F."/>
            <person name="Garcia J.L."/>
        </authorList>
    </citation>
    <scope>NUCLEOTIDE SEQUENCE</scope>
    <source>
        <strain evidence="1">PHM038</strain>
    </source>
</reference>
<evidence type="ECO:0000313" key="1">
    <source>
        <dbReference type="EMBL" id="MBD1548529.1"/>
    </source>
</evidence>
<sequence length="106" mass="11330">MAGLTREFKETVKARAERDQAFRAALFSEAVDLLISGDVETGKAVLRDYINATVGFEELAEKVGTPSKSLMRMLSEKGNPTASKLFAVISQLQKTTGVHLAVGTGG</sequence>
<accession>A0A926SA87</accession>
<evidence type="ECO:0000313" key="2">
    <source>
        <dbReference type="Proteomes" id="UP000598467"/>
    </source>
</evidence>
<name>A0A926SA87_9HYPH</name>
<dbReference type="EMBL" id="JABFCZ010000023">
    <property type="protein sequence ID" value="MBD1548529.1"/>
    <property type="molecule type" value="Genomic_DNA"/>
</dbReference>
<gene>
    <name evidence="1" type="ORF">HK439_19885</name>
</gene>
<dbReference type="Proteomes" id="UP000598467">
    <property type="component" value="Unassembled WGS sequence"/>
</dbReference>